<accession>A0A8H3I9X0</accession>
<dbReference type="EMBL" id="CAJPDQ010000002">
    <property type="protein sequence ID" value="CAF9905724.1"/>
    <property type="molecule type" value="Genomic_DNA"/>
</dbReference>
<feature type="region of interest" description="Disordered" evidence="8">
    <location>
        <begin position="154"/>
        <end position="189"/>
    </location>
</feature>
<reference evidence="11" key="1">
    <citation type="submission" date="2021-03" db="EMBL/GenBank/DDBJ databases">
        <authorList>
            <person name="Tagirdzhanova G."/>
        </authorList>
    </citation>
    <scope>NUCLEOTIDE SEQUENCE</scope>
</reference>
<evidence type="ECO:0000256" key="9">
    <source>
        <dbReference type="SAM" id="SignalP"/>
    </source>
</evidence>
<evidence type="ECO:0000256" key="3">
    <source>
        <dbReference type="ARBA" id="ARBA00022622"/>
    </source>
</evidence>
<dbReference type="OrthoDB" id="2146436at2759"/>
<dbReference type="PANTHER" id="PTHR34992">
    <property type="entry name" value="HYPHAL ANASTAMOSIS-7 PROTEIN"/>
    <property type="match status" value="1"/>
</dbReference>
<gene>
    <name evidence="11" type="ORF">GOMPHAMPRED_003340</name>
</gene>
<evidence type="ECO:0000256" key="1">
    <source>
        <dbReference type="ARBA" id="ARBA00004609"/>
    </source>
</evidence>
<dbReference type="Pfam" id="PF20238">
    <property type="entry name" value="BIM1-like_dom"/>
    <property type="match status" value="1"/>
</dbReference>
<dbReference type="CDD" id="cd21176">
    <property type="entry name" value="LPMO_auxiliary-like"/>
    <property type="match status" value="1"/>
</dbReference>
<keyword evidence="7" id="KW-0449">Lipoprotein</keyword>
<sequence>MHLPTIIGTFVLGSFVSAHFQLMYPKSLGFDEDVEPMAPCGGKDVVFGDNDTSVSVSGFPVALLTEHPQGTFTYRGTLDKQAPFNWTNLLAVTEMGLGNFCFPSIKVPANWTGSSGLIQIIGDLPDGNLFQCAAVKFVSGPVTTVDSNTCKNDTSISATPATPENGTSTTPTTSGSTTSSTASSTPSSAANSLANGAFVAGLGAAMVMFVGL</sequence>
<evidence type="ECO:0000259" key="10">
    <source>
        <dbReference type="Pfam" id="PF20238"/>
    </source>
</evidence>
<keyword evidence="4 9" id="KW-0732">Signal</keyword>
<evidence type="ECO:0000313" key="12">
    <source>
        <dbReference type="Proteomes" id="UP000664169"/>
    </source>
</evidence>
<protein>
    <recommendedName>
        <fullName evidence="10">Copper acquisition factor BIM1-like domain-containing protein</fullName>
    </recommendedName>
</protein>
<dbReference type="PANTHER" id="PTHR34992:SF1">
    <property type="entry name" value="COPPER ACQUISITION FACTOR BIM1-LIKE DOMAIN-CONTAINING PROTEIN"/>
    <property type="match status" value="1"/>
</dbReference>
<dbReference type="InterPro" id="IPR046530">
    <property type="entry name" value="BIM1-like_dom"/>
</dbReference>
<comment type="caution">
    <text evidence="11">The sequence shown here is derived from an EMBL/GenBank/DDBJ whole genome shotgun (WGS) entry which is preliminary data.</text>
</comment>
<dbReference type="GO" id="GO:0098552">
    <property type="term" value="C:side of membrane"/>
    <property type="evidence" value="ECO:0007669"/>
    <property type="project" value="UniProtKB-KW"/>
</dbReference>
<comment type="subcellular location">
    <subcellularLocation>
        <location evidence="1">Cell membrane</location>
        <topology evidence="1">Lipid-anchor</topology>
        <topology evidence="1">GPI-anchor</topology>
    </subcellularLocation>
</comment>
<proteinExistence type="predicted"/>
<evidence type="ECO:0000256" key="2">
    <source>
        <dbReference type="ARBA" id="ARBA00022475"/>
    </source>
</evidence>
<keyword evidence="5" id="KW-0472">Membrane</keyword>
<evidence type="ECO:0000256" key="6">
    <source>
        <dbReference type="ARBA" id="ARBA00023180"/>
    </source>
</evidence>
<feature type="compositionally biased region" description="Low complexity" evidence="8">
    <location>
        <begin position="166"/>
        <end position="189"/>
    </location>
</feature>
<evidence type="ECO:0000256" key="4">
    <source>
        <dbReference type="ARBA" id="ARBA00022729"/>
    </source>
</evidence>
<keyword evidence="3" id="KW-0336">GPI-anchor</keyword>
<organism evidence="11 12">
    <name type="scientific">Gomphillus americanus</name>
    <dbReference type="NCBI Taxonomy" id="1940652"/>
    <lineage>
        <taxon>Eukaryota</taxon>
        <taxon>Fungi</taxon>
        <taxon>Dikarya</taxon>
        <taxon>Ascomycota</taxon>
        <taxon>Pezizomycotina</taxon>
        <taxon>Lecanoromycetes</taxon>
        <taxon>OSLEUM clade</taxon>
        <taxon>Ostropomycetidae</taxon>
        <taxon>Ostropales</taxon>
        <taxon>Graphidaceae</taxon>
        <taxon>Gomphilloideae</taxon>
        <taxon>Gomphillus</taxon>
    </lineage>
</organism>
<evidence type="ECO:0000256" key="7">
    <source>
        <dbReference type="ARBA" id="ARBA00023288"/>
    </source>
</evidence>
<dbReference type="AlphaFoldDB" id="A0A8H3I9X0"/>
<feature type="domain" description="Copper acquisition factor BIM1-like" evidence="10">
    <location>
        <begin position="17"/>
        <end position="154"/>
    </location>
</feature>
<keyword evidence="2" id="KW-1003">Cell membrane</keyword>
<evidence type="ECO:0000256" key="5">
    <source>
        <dbReference type="ARBA" id="ARBA00023136"/>
    </source>
</evidence>
<name>A0A8H3I9X0_9LECA</name>
<dbReference type="InterPro" id="IPR046936">
    <property type="entry name" value="BIM1-like"/>
</dbReference>
<dbReference type="GO" id="GO:0005886">
    <property type="term" value="C:plasma membrane"/>
    <property type="evidence" value="ECO:0007669"/>
    <property type="project" value="UniProtKB-SubCell"/>
</dbReference>
<dbReference type="Proteomes" id="UP000664169">
    <property type="component" value="Unassembled WGS sequence"/>
</dbReference>
<evidence type="ECO:0000313" key="11">
    <source>
        <dbReference type="EMBL" id="CAF9905724.1"/>
    </source>
</evidence>
<keyword evidence="12" id="KW-1185">Reference proteome</keyword>
<evidence type="ECO:0000256" key="8">
    <source>
        <dbReference type="SAM" id="MobiDB-lite"/>
    </source>
</evidence>
<feature type="compositionally biased region" description="Polar residues" evidence="8">
    <location>
        <begin position="154"/>
        <end position="165"/>
    </location>
</feature>
<keyword evidence="6" id="KW-0325">Glycoprotein</keyword>
<feature type="chain" id="PRO_5034672576" description="Copper acquisition factor BIM1-like domain-containing protein" evidence="9">
    <location>
        <begin position="19"/>
        <end position="212"/>
    </location>
</feature>
<feature type="signal peptide" evidence="9">
    <location>
        <begin position="1"/>
        <end position="18"/>
    </location>
</feature>